<feature type="coiled-coil region" evidence="1">
    <location>
        <begin position="393"/>
        <end position="452"/>
    </location>
</feature>
<feature type="region of interest" description="Disordered" evidence="2">
    <location>
        <begin position="503"/>
        <end position="523"/>
    </location>
</feature>
<protein>
    <recommendedName>
        <fullName evidence="3">RecF/RecN/SMC N-terminal domain-containing protein</fullName>
    </recommendedName>
</protein>
<evidence type="ECO:0000256" key="1">
    <source>
        <dbReference type="SAM" id="Coils"/>
    </source>
</evidence>
<feature type="coiled-coil region" evidence="1">
    <location>
        <begin position="167"/>
        <end position="194"/>
    </location>
</feature>
<dbReference type="SUPFAM" id="SSF52540">
    <property type="entry name" value="P-loop containing nucleoside triphosphate hydrolases"/>
    <property type="match status" value="1"/>
</dbReference>
<proteinExistence type="predicted"/>
<feature type="compositionally biased region" description="Basic and acidic residues" evidence="2">
    <location>
        <begin position="513"/>
        <end position="523"/>
    </location>
</feature>
<reference evidence="4 5" key="1">
    <citation type="journal article" date="2016" name="Nat. Commun.">
        <title>Thousands of microbial genomes shed light on interconnected biogeochemical processes in an aquifer system.</title>
        <authorList>
            <person name="Anantharaman K."/>
            <person name="Brown C.T."/>
            <person name="Hug L.A."/>
            <person name="Sharon I."/>
            <person name="Castelle C.J."/>
            <person name="Probst A.J."/>
            <person name="Thomas B.C."/>
            <person name="Singh A."/>
            <person name="Wilkins M.J."/>
            <person name="Karaoz U."/>
            <person name="Brodie E.L."/>
            <person name="Williams K.H."/>
            <person name="Hubbard S.S."/>
            <person name="Banfield J.F."/>
        </authorList>
    </citation>
    <scope>NUCLEOTIDE SEQUENCE [LARGE SCALE GENOMIC DNA]</scope>
</reference>
<dbReference type="InterPro" id="IPR003395">
    <property type="entry name" value="RecF/RecN/SMC_N"/>
</dbReference>
<sequence>MYLKKLEVTGFKSFGRKSLMVFDAPVTAIVGPNGSGKSNISEAFRFVLGEQSMKSMRGRKGEDMIWNGSPSLSRLNRAGVKLTFDNSRKFLNSDFDEVVVERVVHRDGLNEYLLNGTFVRLRDILELLASAHVGPSGHHIISQGEADRALNANPRERRVIIEDALGLKIYQLKKQESRRKLDRTAENLERAESLRREIAPHIKFLSKQVEKIEKSRSVRQELVGLYREYFTAENIRIKYAERDISARGDRLRQKAELMDSHLADAKKDISAGESVSQSSQKIRDAESQFKSLRDRKEKETLELGRVLGELSFEVRKEEQENRQKTRDESVRVEIVELRKLGGNADSLERDAASAEPQALTKMLEAAIGAIRMFVAKYTERIKAAAQDGVLSPRQNVKERLEQKKREVEERLSRIRAEEEAVSGLLDKLKDDMEKEKDKYRDAEKEMIRIMSERKEIAVELDFLHSEERECHVQKEDYERELREAAALAGDAALDFSRKTPVSPADFGAAGESQNDRESMRNLQHERRRRLEKLKVKLEELGGGSGAEIIKEFQEAKERDAFLAVEIDDLVKTSESLDKLISDLELRLDVEFREGLKKINTEFNNFFTLMFGGGSAEICLVKEKEPESVYDLEIEGFSGVSASINVENKEEKEVLPGLEIKVNLPRKKIKSLEMLSGGERALTSIALIFAVSQVNPPPFIILDETDAALDESNSKKYGNMIENLAKYSQLIVITHNRETMSRAGMLYGVTMGADGVSKLLSVKFGEAVTASA</sequence>
<dbReference type="EMBL" id="MHSH01000024">
    <property type="protein sequence ID" value="OHA41591.1"/>
    <property type="molecule type" value="Genomic_DNA"/>
</dbReference>
<evidence type="ECO:0000256" key="2">
    <source>
        <dbReference type="SAM" id="MobiDB-lite"/>
    </source>
</evidence>
<gene>
    <name evidence="4" type="ORF">A3H68_02790</name>
</gene>
<evidence type="ECO:0000313" key="4">
    <source>
        <dbReference type="EMBL" id="OHA41591.1"/>
    </source>
</evidence>
<comment type="caution">
    <text evidence="4">The sequence shown here is derived from an EMBL/GenBank/DDBJ whole genome shotgun (WGS) entry which is preliminary data.</text>
</comment>
<evidence type="ECO:0000259" key="3">
    <source>
        <dbReference type="Pfam" id="PF02463"/>
    </source>
</evidence>
<feature type="domain" description="RecF/RecN/SMC N-terminal" evidence="3">
    <location>
        <begin position="2"/>
        <end position="756"/>
    </location>
</feature>
<accession>A0A1G2P1Y3</accession>
<name>A0A1G2P1Y3_9BACT</name>
<dbReference type="AlphaFoldDB" id="A0A1G2P1Y3"/>
<feature type="region of interest" description="Disordered" evidence="2">
    <location>
        <begin position="268"/>
        <end position="288"/>
    </location>
</feature>
<dbReference type="InterPro" id="IPR027417">
    <property type="entry name" value="P-loop_NTPase"/>
</dbReference>
<keyword evidence="1" id="KW-0175">Coiled coil</keyword>
<dbReference type="Gene3D" id="3.40.50.300">
    <property type="entry name" value="P-loop containing nucleotide triphosphate hydrolases"/>
    <property type="match status" value="2"/>
</dbReference>
<evidence type="ECO:0000313" key="5">
    <source>
        <dbReference type="Proteomes" id="UP000176429"/>
    </source>
</evidence>
<dbReference type="PANTHER" id="PTHR43977">
    <property type="entry name" value="STRUCTURAL MAINTENANCE OF CHROMOSOMES PROTEIN 3"/>
    <property type="match status" value="1"/>
</dbReference>
<dbReference type="Pfam" id="PF02463">
    <property type="entry name" value="SMC_N"/>
    <property type="match status" value="1"/>
</dbReference>
<dbReference type="Proteomes" id="UP000176429">
    <property type="component" value="Unassembled WGS sequence"/>
</dbReference>
<organism evidence="4 5">
    <name type="scientific">Candidatus Taylorbacteria bacterium RIFCSPLOWO2_02_FULL_46_40</name>
    <dbReference type="NCBI Taxonomy" id="1802329"/>
    <lineage>
        <taxon>Bacteria</taxon>
        <taxon>Candidatus Tayloriibacteriota</taxon>
    </lineage>
</organism>